<evidence type="ECO:0000259" key="1">
    <source>
        <dbReference type="Pfam" id="PF00089"/>
    </source>
</evidence>
<name>A0A170WFJ4_TRIIF</name>
<sequence>MSLRYQVLKIDEEVFKWTKAYNENHYCIAVGFDKNTKAINNSVLLVNSYTVRYDGEACSCISNTPRFLCGTIDEDPEICLSDYGGPLICDGLVVGVANELIESG</sequence>
<accession>A0A170WFJ4</accession>
<dbReference type="Pfam" id="PF00089">
    <property type="entry name" value="Trypsin"/>
    <property type="match status" value="1"/>
</dbReference>
<evidence type="ECO:0000313" key="2">
    <source>
        <dbReference type="EMBL" id="JAR97591.1"/>
    </source>
</evidence>
<dbReference type="InterPro" id="IPR043504">
    <property type="entry name" value="Peptidase_S1_PA_chymotrypsin"/>
</dbReference>
<protein>
    <submittedName>
        <fullName evidence="2">Granzyme a-like protein</fullName>
    </submittedName>
</protein>
<feature type="non-terminal residue" evidence="2">
    <location>
        <position position="104"/>
    </location>
</feature>
<reference evidence="2" key="2">
    <citation type="journal article" date="2017" name="J. Med. Entomol.">
        <title>Transcriptome Analysis of the Triatoma infestans (Hemiptera: Reduviidae) Integument.</title>
        <authorList>
            <person name="Calderon-Fernandez G.M."/>
            <person name="Moriconi D.E."/>
            <person name="Dulbecco A.B."/>
            <person name="Juarez M.P."/>
        </authorList>
    </citation>
    <scope>NUCLEOTIDE SEQUENCE</scope>
    <source>
        <strain evidence="2">Int1</strain>
        <tissue evidence="2">Integument</tissue>
    </source>
</reference>
<dbReference type="GO" id="GO:0004252">
    <property type="term" value="F:serine-type endopeptidase activity"/>
    <property type="evidence" value="ECO:0007669"/>
    <property type="project" value="InterPro"/>
</dbReference>
<dbReference type="InterPro" id="IPR001254">
    <property type="entry name" value="Trypsin_dom"/>
</dbReference>
<proteinExistence type="predicted"/>
<dbReference type="AlphaFoldDB" id="A0A170WFJ4"/>
<dbReference type="SUPFAM" id="SSF50494">
    <property type="entry name" value="Trypsin-like serine proteases"/>
    <property type="match status" value="1"/>
</dbReference>
<reference evidence="2" key="1">
    <citation type="submission" date="2016-04" db="EMBL/GenBank/DDBJ databases">
        <authorList>
            <person name="Calderon-Fernandez G.M.Sr."/>
        </authorList>
    </citation>
    <scope>NUCLEOTIDE SEQUENCE</scope>
    <source>
        <strain evidence="2">Int1</strain>
        <tissue evidence="2">Integument</tissue>
    </source>
</reference>
<organism evidence="2">
    <name type="scientific">Triatoma infestans</name>
    <name type="common">Assassin bug</name>
    <dbReference type="NCBI Taxonomy" id="30076"/>
    <lineage>
        <taxon>Eukaryota</taxon>
        <taxon>Metazoa</taxon>
        <taxon>Ecdysozoa</taxon>
        <taxon>Arthropoda</taxon>
        <taxon>Hexapoda</taxon>
        <taxon>Insecta</taxon>
        <taxon>Pterygota</taxon>
        <taxon>Neoptera</taxon>
        <taxon>Paraneoptera</taxon>
        <taxon>Hemiptera</taxon>
        <taxon>Heteroptera</taxon>
        <taxon>Panheteroptera</taxon>
        <taxon>Cimicomorpha</taxon>
        <taxon>Reduviidae</taxon>
        <taxon>Triatominae</taxon>
        <taxon>Triatoma</taxon>
    </lineage>
</organism>
<dbReference type="InterPro" id="IPR009003">
    <property type="entry name" value="Peptidase_S1_PA"/>
</dbReference>
<dbReference type="EMBL" id="GEMB01005731">
    <property type="protein sequence ID" value="JAR97591.1"/>
    <property type="molecule type" value="Transcribed_RNA"/>
</dbReference>
<dbReference type="GO" id="GO:0006508">
    <property type="term" value="P:proteolysis"/>
    <property type="evidence" value="ECO:0007669"/>
    <property type="project" value="InterPro"/>
</dbReference>
<dbReference type="Gene3D" id="2.40.10.10">
    <property type="entry name" value="Trypsin-like serine proteases"/>
    <property type="match status" value="1"/>
</dbReference>
<feature type="domain" description="Peptidase S1" evidence="1">
    <location>
        <begin position="22"/>
        <end position="97"/>
    </location>
</feature>